<keyword evidence="3" id="KW-1185">Reference proteome</keyword>
<reference evidence="2 3" key="1">
    <citation type="journal article" date="2021" name="Int. J. Syst. Evol. Microbiol.">
        <title>Amazonocrinis nigriterrae gen. nov., sp. nov., Atlanticothrix silvestris gen. nov., sp. nov. and Dendronalium phyllosphericum gen. nov., sp. nov., nostocacean cyanobacteria from Brazilian environments.</title>
        <authorList>
            <person name="Alvarenga D.O."/>
            <person name="Andreote A.P.D."/>
            <person name="Branco L.H.Z."/>
            <person name="Delbaje E."/>
            <person name="Cruz R.B."/>
            <person name="Varani A.M."/>
            <person name="Fiore M.F."/>
        </authorList>
    </citation>
    <scope>NUCLEOTIDE SEQUENCE [LARGE SCALE GENOMIC DNA]</scope>
    <source>
        <strain evidence="2 3">CENA369</strain>
    </source>
</reference>
<dbReference type="InterPro" id="IPR051810">
    <property type="entry name" value="Precorrin_MeTrfase"/>
</dbReference>
<evidence type="ECO:0000313" key="2">
    <source>
        <dbReference type="EMBL" id="MBH8576154.1"/>
    </source>
</evidence>
<accession>A0A8J7LHN6</accession>
<proteinExistence type="predicted"/>
<dbReference type="InterPro" id="IPR002750">
    <property type="entry name" value="CobE/GbiG_C"/>
</dbReference>
<evidence type="ECO:0000259" key="1">
    <source>
        <dbReference type="Pfam" id="PF01890"/>
    </source>
</evidence>
<dbReference type="AlphaFoldDB" id="A0A8J7LHN6"/>
<protein>
    <submittedName>
        <fullName evidence="2">Cobalamin biosynthesis protein</fullName>
    </submittedName>
</protein>
<name>A0A8J7LHN6_9NOST</name>
<dbReference type="InterPro" id="IPR036518">
    <property type="entry name" value="CobE/GbiG_C_sf"/>
</dbReference>
<dbReference type="PANTHER" id="PTHR47036:SF1">
    <property type="entry name" value="COBALT-FACTOR III C(17)-METHYLTRANSFERASE-RELATED"/>
    <property type="match status" value="1"/>
</dbReference>
<dbReference type="PANTHER" id="PTHR47036">
    <property type="entry name" value="COBALT-FACTOR III C(17)-METHYLTRANSFERASE-RELATED"/>
    <property type="match status" value="1"/>
</dbReference>
<feature type="domain" description="CobE/GbiG C-terminal" evidence="1">
    <location>
        <begin position="16"/>
        <end position="155"/>
    </location>
</feature>
<evidence type="ECO:0000313" key="3">
    <source>
        <dbReference type="Proteomes" id="UP000662314"/>
    </source>
</evidence>
<sequence>MVKEKISDQQWPQRNLWVGIGCRRGSSLDLIETAIEQVFTENQLHQSAIAGFATINTKATEVGLIEFCCLRNLPLRTFSAEILSTVCVPNPAKIVATQVVTASVAEAAAIIAASYANSFEYSELLPLPATLKVRFLVPKQIVRLQGQLGAVTVAVTQESDIAKC</sequence>
<dbReference type="Gene3D" id="3.30.420.180">
    <property type="entry name" value="CobE/GbiG C-terminal domain"/>
    <property type="match status" value="1"/>
</dbReference>
<dbReference type="RefSeq" id="WP_214434895.1">
    <property type="nucleotide sequence ID" value="NZ_CAWPUQ010000151.1"/>
</dbReference>
<dbReference type="SUPFAM" id="SSF159664">
    <property type="entry name" value="CobE/GbiG C-terminal domain-like"/>
    <property type="match status" value="1"/>
</dbReference>
<dbReference type="EMBL" id="JAECZA010000224">
    <property type="protein sequence ID" value="MBH8576154.1"/>
    <property type="molecule type" value="Genomic_DNA"/>
</dbReference>
<dbReference type="Pfam" id="PF01890">
    <property type="entry name" value="CbiG_C"/>
    <property type="match status" value="1"/>
</dbReference>
<dbReference type="Proteomes" id="UP000662314">
    <property type="component" value="Unassembled WGS sequence"/>
</dbReference>
<dbReference type="GO" id="GO:0009236">
    <property type="term" value="P:cobalamin biosynthetic process"/>
    <property type="evidence" value="ECO:0007669"/>
    <property type="project" value="InterPro"/>
</dbReference>
<comment type="caution">
    <text evidence="2">The sequence shown here is derived from an EMBL/GenBank/DDBJ whole genome shotgun (WGS) entry which is preliminary data.</text>
</comment>
<gene>
    <name evidence="2" type="ORF">I8752_24805</name>
</gene>
<organism evidence="2 3">
    <name type="scientific">Dendronalium phyllosphericum CENA369</name>
    <dbReference type="NCBI Taxonomy" id="1725256"/>
    <lineage>
        <taxon>Bacteria</taxon>
        <taxon>Bacillati</taxon>
        <taxon>Cyanobacteriota</taxon>
        <taxon>Cyanophyceae</taxon>
        <taxon>Nostocales</taxon>
        <taxon>Nostocaceae</taxon>
        <taxon>Dendronalium</taxon>
        <taxon>Dendronalium phyllosphericum</taxon>
    </lineage>
</organism>